<dbReference type="PANTHER" id="PTHR23413:SF1">
    <property type="entry name" value="RIBOSOMAL PROTEIN L32"/>
    <property type="match status" value="1"/>
</dbReference>
<evidence type="ECO:0000313" key="5">
    <source>
        <dbReference type="EMBL" id="VVC03655.1"/>
    </source>
</evidence>
<organism evidence="5 6">
    <name type="scientific">Candidatus Bilamarchaeum dharawalense</name>
    <dbReference type="NCBI Taxonomy" id="2885759"/>
    <lineage>
        <taxon>Archaea</taxon>
        <taxon>Candidatus Micrarchaeota</taxon>
        <taxon>Candidatus Micrarchaeia</taxon>
        <taxon>Candidatus Anstonellales</taxon>
        <taxon>Candidatus Bilamarchaeaceae</taxon>
        <taxon>Candidatus Bilamarchaeum</taxon>
    </lineage>
</organism>
<dbReference type="InterPro" id="IPR036351">
    <property type="entry name" value="Ribosomal_eL32_sf"/>
</dbReference>
<evidence type="ECO:0000313" key="6">
    <source>
        <dbReference type="Proteomes" id="UP000789941"/>
    </source>
</evidence>
<reference evidence="5 6" key="1">
    <citation type="submission" date="2019-08" db="EMBL/GenBank/DDBJ databases">
        <authorList>
            <person name="Vazquez-Campos X."/>
        </authorList>
    </citation>
    <scope>NUCLEOTIDE SEQUENCE [LARGE SCALE GENOMIC DNA]</scope>
    <source>
        <strain evidence="5">LFW-283_2</strain>
    </source>
</reference>
<comment type="similarity">
    <text evidence="1">Belongs to the eukaryotic ribosomal protein eL32 family.</text>
</comment>
<evidence type="ECO:0000256" key="2">
    <source>
        <dbReference type="ARBA" id="ARBA00022980"/>
    </source>
</evidence>
<evidence type="ECO:0000256" key="1">
    <source>
        <dbReference type="ARBA" id="ARBA00008431"/>
    </source>
</evidence>
<feature type="compositionally biased region" description="Basic and acidic residues" evidence="4">
    <location>
        <begin position="127"/>
        <end position="141"/>
    </location>
</feature>
<dbReference type="PANTHER" id="PTHR23413">
    <property type="entry name" value="60S RIBOSOMAL PROTEIN L32 AND DNA-DIRECTED RNA POLYMERASE II, SUBUNIT N"/>
    <property type="match status" value="1"/>
</dbReference>
<keyword evidence="3" id="KW-0687">Ribonucleoprotein</keyword>
<dbReference type="GO" id="GO:0003735">
    <property type="term" value="F:structural constituent of ribosome"/>
    <property type="evidence" value="ECO:0007669"/>
    <property type="project" value="InterPro"/>
</dbReference>
<feature type="region of interest" description="Disordered" evidence="4">
    <location>
        <begin position="118"/>
        <end position="153"/>
    </location>
</feature>
<proteinExistence type="inferred from homology"/>
<keyword evidence="2 5" id="KW-0689">Ribosomal protein</keyword>
<evidence type="ECO:0000256" key="3">
    <source>
        <dbReference type="ARBA" id="ARBA00023274"/>
    </source>
</evidence>
<dbReference type="SMART" id="SM01393">
    <property type="entry name" value="Ribosomal_L32e"/>
    <property type="match status" value="1"/>
</dbReference>
<dbReference type="InterPro" id="IPR001515">
    <property type="entry name" value="Ribosomal_eL32"/>
</dbReference>
<gene>
    <name evidence="5" type="ORF">LFW2832_00456</name>
</gene>
<evidence type="ECO:0000256" key="4">
    <source>
        <dbReference type="SAM" id="MobiDB-lite"/>
    </source>
</evidence>
<accession>A0A5E4LNR3</accession>
<dbReference type="AlphaFoldDB" id="A0A5E4LNR3"/>
<dbReference type="EMBL" id="CABMJJ010000008">
    <property type="protein sequence ID" value="VVC03655.1"/>
    <property type="molecule type" value="Genomic_DNA"/>
</dbReference>
<comment type="caution">
    <text evidence="5">The sequence shown here is derived from an EMBL/GenBank/DDBJ whole genome shotgun (WGS) entry which is preliminary data.</text>
</comment>
<sequence>MITKKKKPKFNVLNLGFFKSVKARWRKPRGTHNKKRMKFKWAGALPKIGYKNAAEVRGLRAGLKEVLVHNLTELEGLKNVLVRIASGVGGKKRKLLVDKAKTLGLRVVNLGGEKKEFVPRSSNGKSFKNDLDKAKKPETRKAVANKPKKGEHS</sequence>
<name>A0A5E4LNR3_9ARCH</name>
<dbReference type="SUPFAM" id="SSF52042">
    <property type="entry name" value="Ribosomal protein L32e"/>
    <property type="match status" value="1"/>
</dbReference>
<dbReference type="Proteomes" id="UP000789941">
    <property type="component" value="Unassembled WGS sequence"/>
</dbReference>
<dbReference type="Pfam" id="PF01655">
    <property type="entry name" value="Ribosomal_L32e"/>
    <property type="match status" value="1"/>
</dbReference>
<dbReference type="GO" id="GO:0022625">
    <property type="term" value="C:cytosolic large ribosomal subunit"/>
    <property type="evidence" value="ECO:0007669"/>
    <property type="project" value="TreeGrafter"/>
</dbReference>
<dbReference type="GO" id="GO:0006412">
    <property type="term" value="P:translation"/>
    <property type="evidence" value="ECO:0007669"/>
    <property type="project" value="InterPro"/>
</dbReference>
<protein>
    <submittedName>
        <fullName evidence="5">50S ribosomal protein L32e</fullName>
    </submittedName>
</protein>